<evidence type="ECO:0000256" key="2">
    <source>
        <dbReference type="RuleBase" id="RU003971"/>
    </source>
</evidence>
<dbReference type="PROSITE" id="PS50208">
    <property type="entry name" value="CASPASE_P20"/>
    <property type="match status" value="1"/>
</dbReference>
<name>A0A7R9AEG6_9CRUS</name>
<dbReference type="EMBL" id="LR903827">
    <property type="protein sequence ID" value="CAD7252317.1"/>
    <property type="molecule type" value="Genomic_DNA"/>
</dbReference>
<dbReference type="InterPro" id="IPR002138">
    <property type="entry name" value="Pept_C14_p10"/>
</dbReference>
<organism evidence="5">
    <name type="scientific">Darwinula stevensoni</name>
    <dbReference type="NCBI Taxonomy" id="69355"/>
    <lineage>
        <taxon>Eukaryota</taxon>
        <taxon>Metazoa</taxon>
        <taxon>Ecdysozoa</taxon>
        <taxon>Arthropoda</taxon>
        <taxon>Crustacea</taxon>
        <taxon>Oligostraca</taxon>
        <taxon>Ostracoda</taxon>
        <taxon>Podocopa</taxon>
        <taxon>Podocopida</taxon>
        <taxon>Darwinulocopina</taxon>
        <taxon>Darwinuloidea</taxon>
        <taxon>Darwinulidae</taxon>
        <taxon>Darwinula</taxon>
    </lineage>
</organism>
<evidence type="ECO:0000313" key="5">
    <source>
        <dbReference type="EMBL" id="CAD7252317.1"/>
    </source>
</evidence>
<dbReference type="Proteomes" id="UP000677054">
    <property type="component" value="Unassembled WGS sequence"/>
</dbReference>
<dbReference type="InterPro" id="IPR015917">
    <property type="entry name" value="Pept_C14A"/>
</dbReference>
<dbReference type="InterPro" id="IPR011600">
    <property type="entry name" value="Pept_C14_caspase"/>
</dbReference>
<protein>
    <submittedName>
        <fullName evidence="5">Uncharacterized protein</fullName>
    </submittedName>
</protein>
<dbReference type="OrthoDB" id="6116485at2759"/>
<sequence>MKEVGASVRGWVLVFYHEDFDVNLDLPRRDGVENDVENLRRVFRDRGFLVKAYKDLKFEIIKRVLNETARSQDLKDHDCLIVCLLSHGQDGGHLFANNVRFDEEELWRPFYEINAKLSLINQSYSSFRGEVLDEGVKTMVRIAGHSRGDTHDGHQRHEEEYHLPTHGNILIAHATYEGHVAWKSSHLGSYFIYTLCEVFEKHSGTLDLIKILTIVAQIIAFEFKSSNTDAVWDNKKQMPTIRSTLTRELYLTPKAKH</sequence>
<dbReference type="InterPro" id="IPR029030">
    <property type="entry name" value="Caspase-like_dom_sf"/>
</dbReference>
<dbReference type="PROSITE" id="PS50207">
    <property type="entry name" value="CASPASE_P10"/>
    <property type="match status" value="1"/>
</dbReference>
<dbReference type="Gene3D" id="3.40.50.1460">
    <property type="match status" value="1"/>
</dbReference>
<evidence type="ECO:0000259" key="4">
    <source>
        <dbReference type="PROSITE" id="PS50208"/>
    </source>
</evidence>
<dbReference type="Pfam" id="PF00656">
    <property type="entry name" value="Peptidase_C14"/>
    <property type="match status" value="1"/>
</dbReference>
<dbReference type="InterPro" id="IPR052039">
    <property type="entry name" value="Caspase-related_regulators"/>
</dbReference>
<dbReference type="SUPFAM" id="SSF52129">
    <property type="entry name" value="Caspase-like"/>
    <property type="match status" value="1"/>
</dbReference>
<feature type="domain" description="Caspase family p10" evidence="3">
    <location>
        <begin position="159"/>
        <end position="253"/>
    </location>
</feature>
<accession>A0A7R9AEG6</accession>
<dbReference type="InterPro" id="IPR001309">
    <property type="entry name" value="Pept_C14_p20"/>
</dbReference>
<dbReference type="EMBL" id="CAJPEV010004310">
    <property type="protein sequence ID" value="CAG0901557.1"/>
    <property type="molecule type" value="Genomic_DNA"/>
</dbReference>
<evidence type="ECO:0000256" key="1">
    <source>
        <dbReference type="ARBA" id="ARBA00010134"/>
    </source>
</evidence>
<dbReference type="GO" id="GO:0004197">
    <property type="term" value="F:cysteine-type endopeptidase activity"/>
    <property type="evidence" value="ECO:0007669"/>
    <property type="project" value="InterPro"/>
</dbReference>
<reference evidence="5" key="1">
    <citation type="submission" date="2020-11" db="EMBL/GenBank/DDBJ databases">
        <authorList>
            <person name="Tran Van P."/>
        </authorList>
    </citation>
    <scope>NUCLEOTIDE SEQUENCE</scope>
</reference>
<keyword evidence="6" id="KW-1185">Reference proteome</keyword>
<dbReference type="PANTHER" id="PTHR22576:SF41">
    <property type="entry name" value="CASPASE 14, APOPTOSIS-RELATED CYSTEINE PEPTIDASE"/>
    <property type="match status" value="1"/>
</dbReference>
<gene>
    <name evidence="5" type="ORF">DSTB1V02_LOCUS12075</name>
</gene>
<evidence type="ECO:0000313" key="6">
    <source>
        <dbReference type="Proteomes" id="UP000677054"/>
    </source>
</evidence>
<proteinExistence type="inferred from homology"/>
<dbReference type="PANTHER" id="PTHR22576">
    <property type="entry name" value="MUCOSA ASSOCIATED LYMPHOID TISSUE LYMPHOMA TRANSLOCATION PROTEIN 1/PARACASPASE"/>
    <property type="match status" value="1"/>
</dbReference>
<feature type="domain" description="Caspase family p20" evidence="4">
    <location>
        <begin position="8"/>
        <end position="92"/>
    </location>
</feature>
<comment type="similarity">
    <text evidence="1 2">Belongs to the peptidase C14A family.</text>
</comment>
<dbReference type="GO" id="GO:0006508">
    <property type="term" value="P:proteolysis"/>
    <property type="evidence" value="ECO:0007669"/>
    <property type="project" value="InterPro"/>
</dbReference>
<dbReference type="AlphaFoldDB" id="A0A7R9AEG6"/>
<evidence type="ECO:0000259" key="3">
    <source>
        <dbReference type="PROSITE" id="PS50207"/>
    </source>
</evidence>
<dbReference type="PRINTS" id="PR00376">
    <property type="entry name" value="IL1BCENZYME"/>
</dbReference>
<dbReference type="SMART" id="SM00115">
    <property type="entry name" value="CASc"/>
    <property type="match status" value="1"/>
</dbReference>